<gene>
    <name evidence="2" type="ORF">SAMN05444368_1933</name>
</gene>
<dbReference type="CDD" id="cd10931">
    <property type="entry name" value="CE4_u7"/>
    <property type="match status" value="1"/>
</dbReference>
<name>A0ABY1JFG1_9BACT</name>
<proteinExistence type="predicted"/>
<comment type="caution">
    <text evidence="2">The sequence shown here is derived from an EMBL/GenBank/DDBJ whole genome shotgun (WGS) entry which is preliminary data.</text>
</comment>
<accession>A0ABY1JFG1</accession>
<evidence type="ECO:0000313" key="2">
    <source>
        <dbReference type="EMBL" id="SIN78799.1"/>
    </source>
</evidence>
<dbReference type="Proteomes" id="UP000185093">
    <property type="component" value="Unassembled WGS sequence"/>
</dbReference>
<keyword evidence="3" id="KW-1185">Reference proteome</keyword>
<dbReference type="SUPFAM" id="SSF88713">
    <property type="entry name" value="Glycoside hydrolase/deacetylase"/>
    <property type="match status" value="1"/>
</dbReference>
<feature type="domain" description="DUF7033" evidence="1">
    <location>
        <begin position="121"/>
        <end position="206"/>
    </location>
</feature>
<dbReference type="EMBL" id="FSQZ01000001">
    <property type="protein sequence ID" value="SIN78799.1"/>
    <property type="molecule type" value="Genomic_DNA"/>
</dbReference>
<reference evidence="2 3" key="1">
    <citation type="submission" date="2016-11" db="EMBL/GenBank/DDBJ databases">
        <authorList>
            <person name="Varghese N."/>
            <person name="Submissions S."/>
        </authorList>
    </citation>
    <scope>NUCLEOTIDE SEQUENCE [LARGE SCALE GENOMIC DNA]</scope>
    <source>
        <strain evidence="2 3">DSM 20664</strain>
    </source>
</reference>
<evidence type="ECO:0000313" key="3">
    <source>
        <dbReference type="Proteomes" id="UP000185093"/>
    </source>
</evidence>
<dbReference type="Gene3D" id="3.20.20.370">
    <property type="entry name" value="Glycoside hydrolase/deacetylase"/>
    <property type="match status" value="1"/>
</dbReference>
<protein>
    <recommendedName>
        <fullName evidence="1">DUF7033 domain-containing protein</fullName>
    </recommendedName>
</protein>
<organism evidence="2 3">
    <name type="scientific">Acetomicrobium flavidum</name>
    <dbReference type="NCBI Taxonomy" id="49896"/>
    <lineage>
        <taxon>Bacteria</taxon>
        <taxon>Thermotogati</taxon>
        <taxon>Synergistota</taxon>
        <taxon>Synergistia</taxon>
        <taxon>Synergistales</taxon>
        <taxon>Acetomicrobiaceae</taxon>
        <taxon>Acetomicrobium</taxon>
    </lineage>
</organism>
<dbReference type="Pfam" id="PF23019">
    <property type="entry name" value="DUF7033"/>
    <property type="match status" value="1"/>
</dbReference>
<evidence type="ECO:0000259" key="1">
    <source>
        <dbReference type="Pfam" id="PF23019"/>
    </source>
</evidence>
<dbReference type="RefSeq" id="WP_074200063.1">
    <property type="nucleotide sequence ID" value="NZ_FSQZ01000001.1"/>
</dbReference>
<sequence>MTLLIKHPPTYENERLYAFHVILKEFLGLDYRSVAEERQDVLITMNDAEGRELLVSDVLFQTPTDKWLRDDSLPVQPLETFDLSQVPVDIACVSPIIPVIYGSRLDNGDYIDVQDSKVKLGLDIFGSAFFMLTRYEEIVKSVKDEHERFPARASLAYREGFLMRPIVNEYLEILWWSIKKLWPGLERKKRSYRVCLSHDVDWPLSVAGNNPLRVLKTAAGDVLKRKDVQLSMRRLMSLAKVCTGNVDADISNTFDFIMDASERKGLRSAFYFIADHTAGRIDGIYRLEDPWIRKLMKKICGRGHEIGLHASYNSFRSADQVKKEFEKLISVAEKEGICQDVWGGRQHYLRWEAPTTWRAWEEAGLDYDSTLTFADHVGFRCGVCFEYPVYDVLQRKPLALRERPLIVMEGSMLGCQYMGLSHEKSLSLIQKLAETCKMFNGDFTLLWHNSSLLSKKDRELYGKVLMGG</sequence>
<dbReference type="InterPro" id="IPR054297">
    <property type="entry name" value="DUF7033"/>
</dbReference>
<dbReference type="InterPro" id="IPR011330">
    <property type="entry name" value="Glyco_hydro/deAcase_b/a-brl"/>
</dbReference>